<evidence type="ECO:0000313" key="2">
    <source>
        <dbReference type="EMBL" id="EEN50487.1"/>
    </source>
</evidence>
<dbReference type="InParanoid" id="C3ZA94"/>
<accession>C3ZA94</accession>
<organism>
    <name type="scientific">Branchiostoma floridae</name>
    <name type="common">Florida lancelet</name>
    <name type="synonym">Amphioxus</name>
    <dbReference type="NCBI Taxonomy" id="7739"/>
    <lineage>
        <taxon>Eukaryota</taxon>
        <taxon>Metazoa</taxon>
        <taxon>Chordata</taxon>
        <taxon>Cephalochordata</taxon>
        <taxon>Leptocardii</taxon>
        <taxon>Amphioxiformes</taxon>
        <taxon>Branchiostomatidae</taxon>
        <taxon>Branchiostoma</taxon>
    </lineage>
</organism>
<dbReference type="AlphaFoldDB" id="C3ZA94"/>
<evidence type="ECO:0000256" key="1">
    <source>
        <dbReference type="SAM" id="SignalP"/>
    </source>
</evidence>
<feature type="signal peptide" evidence="1">
    <location>
        <begin position="1"/>
        <end position="24"/>
    </location>
</feature>
<gene>
    <name evidence="2" type="ORF">BRAFLDRAFT_87665</name>
</gene>
<keyword evidence="1" id="KW-0732">Signal</keyword>
<proteinExistence type="predicted"/>
<name>C3ZA94_BRAFL</name>
<reference evidence="2" key="1">
    <citation type="journal article" date="2008" name="Nature">
        <title>The amphioxus genome and the evolution of the chordate karyotype.</title>
        <authorList>
            <consortium name="US DOE Joint Genome Institute (JGI-PGF)"/>
            <person name="Putnam N.H."/>
            <person name="Butts T."/>
            <person name="Ferrier D.E.K."/>
            <person name="Furlong R.F."/>
            <person name="Hellsten U."/>
            <person name="Kawashima T."/>
            <person name="Robinson-Rechavi M."/>
            <person name="Shoguchi E."/>
            <person name="Terry A."/>
            <person name="Yu J.-K."/>
            <person name="Benito-Gutierrez E.L."/>
            <person name="Dubchak I."/>
            <person name="Garcia-Fernandez J."/>
            <person name="Gibson-Brown J.J."/>
            <person name="Grigoriev I.V."/>
            <person name="Horton A.C."/>
            <person name="de Jong P.J."/>
            <person name="Jurka J."/>
            <person name="Kapitonov V.V."/>
            <person name="Kohara Y."/>
            <person name="Kuroki Y."/>
            <person name="Lindquist E."/>
            <person name="Lucas S."/>
            <person name="Osoegawa K."/>
            <person name="Pennacchio L.A."/>
            <person name="Salamov A.A."/>
            <person name="Satou Y."/>
            <person name="Sauka-Spengler T."/>
            <person name="Schmutz J."/>
            <person name="Shin-I T."/>
            <person name="Toyoda A."/>
            <person name="Bronner-Fraser M."/>
            <person name="Fujiyama A."/>
            <person name="Holland L.Z."/>
            <person name="Holland P.W.H."/>
            <person name="Satoh N."/>
            <person name="Rokhsar D.S."/>
        </authorList>
    </citation>
    <scope>NUCLEOTIDE SEQUENCE [LARGE SCALE GENOMIC DNA]</scope>
    <source>
        <strain evidence="2">S238N-H82</strain>
        <tissue evidence="2">Testes</tissue>
    </source>
</reference>
<feature type="chain" id="PRO_5002934429" evidence="1">
    <location>
        <begin position="25"/>
        <end position="148"/>
    </location>
</feature>
<protein>
    <submittedName>
        <fullName evidence="2">Uncharacterized protein</fullName>
    </submittedName>
</protein>
<dbReference type="EMBL" id="GG666602">
    <property type="protein sequence ID" value="EEN50487.1"/>
    <property type="molecule type" value="Genomic_DNA"/>
</dbReference>
<sequence>MAKPMSPVWLIAMVICLSFTFVKADGFKKKEAFEEAADDVGKWTFRGSWDAMENYLDTLGTVWDIAKEGYEFYSEVSPEYEKWEKGEISREEFLLKFGKAGVKSTCSVTGSYVGATLGVGVPIPGGSLVGSFIGSKIGEMVCDAVIEE</sequence>